<gene>
    <name evidence="1" type="ORF">B0H63DRAFT_490299</name>
</gene>
<dbReference type="Proteomes" id="UP001285441">
    <property type="component" value="Unassembled WGS sequence"/>
</dbReference>
<keyword evidence="2" id="KW-1185">Reference proteome</keyword>
<dbReference type="EMBL" id="JAULSW010000012">
    <property type="protein sequence ID" value="KAK3366403.1"/>
    <property type="molecule type" value="Genomic_DNA"/>
</dbReference>
<organism evidence="1 2">
    <name type="scientific">Podospora didyma</name>
    <dbReference type="NCBI Taxonomy" id="330526"/>
    <lineage>
        <taxon>Eukaryota</taxon>
        <taxon>Fungi</taxon>
        <taxon>Dikarya</taxon>
        <taxon>Ascomycota</taxon>
        <taxon>Pezizomycotina</taxon>
        <taxon>Sordariomycetes</taxon>
        <taxon>Sordariomycetidae</taxon>
        <taxon>Sordariales</taxon>
        <taxon>Podosporaceae</taxon>
        <taxon>Podospora</taxon>
    </lineage>
</organism>
<comment type="caution">
    <text evidence="1">The sequence shown here is derived from an EMBL/GenBank/DDBJ whole genome shotgun (WGS) entry which is preliminary data.</text>
</comment>
<sequence>MGRVGFESLCQQRYGDGRFTQQAIRRQNDSLEWQPVSPLEKESVLLSNNESATPSLSEEVFEMVGSQFNDDNIDAGLQLMQLRHSRANLRLEITNFAPQRPGMEIARVSLRSMGNTGYGENGLGGGNMSNYNLGDYFLGSYNNKSSYHNRNLRRLGYSGGNEYDGYF</sequence>
<evidence type="ECO:0000313" key="1">
    <source>
        <dbReference type="EMBL" id="KAK3366403.1"/>
    </source>
</evidence>
<evidence type="ECO:0000313" key="2">
    <source>
        <dbReference type="Proteomes" id="UP001285441"/>
    </source>
</evidence>
<name>A0AAE0N174_9PEZI</name>
<reference evidence="1" key="1">
    <citation type="journal article" date="2023" name="Mol. Phylogenet. Evol.">
        <title>Genome-scale phylogeny and comparative genomics of the fungal order Sordariales.</title>
        <authorList>
            <person name="Hensen N."/>
            <person name="Bonometti L."/>
            <person name="Westerberg I."/>
            <person name="Brannstrom I.O."/>
            <person name="Guillou S."/>
            <person name="Cros-Aarteil S."/>
            <person name="Calhoun S."/>
            <person name="Haridas S."/>
            <person name="Kuo A."/>
            <person name="Mondo S."/>
            <person name="Pangilinan J."/>
            <person name="Riley R."/>
            <person name="LaButti K."/>
            <person name="Andreopoulos B."/>
            <person name="Lipzen A."/>
            <person name="Chen C."/>
            <person name="Yan M."/>
            <person name="Daum C."/>
            <person name="Ng V."/>
            <person name="Clum A."/>
            <person name="Steindorff A."/>
            <person name="Ohm R.A."/>
            <person name="Martin F."/>
            <person name="Silar P."/>
            <person name="Natvig D.O."/>
            <person name="Lalanne C."/>
            <person name="Gautier V."/>
            <person name="Ament-Velasquez S.L."/>
            <person name="Kruys A."/>
            <person name="Hutchinson M.I."/>
            <person name="Powell A.J."/>
            <person name="Barry K."/>
            <person name="Miller A.N."/>
            <person name="Grigoriev I.V."/>
            <person name="Debuchy R."/>
            <person name="Gladieux P."/>
            <person name="Hiltunen Thoren M."/>
            <person name="Johannesson H."/>
        </authorList>
    </citation>
    <scope>NUCLEOTIDE SEQUENCE</scope>
    <source>
        <strain evidence="1">CBS 232.78</strain>
    </source>
</reference>
<dbReference type="AlphaFoldDB" id="A0AAE0N174"/>
<proteinExistence type="predicted"/>
<reference evidence="1" key="2">
    <citation type="submission" date="2023-06" db="EMBL/GenBank/DDBJ databases">
        <authorList>
            <consortium name="Lawrence Berkeley National Laboratory"/>
            <person name="Haridas S."/>
            <person name="Hensen N."/>
            <person name="Bonometti L."/>
            <person name="Westerberg I."/>
            <person name="Brannstrom I.O."/>
            <person name="Guillou S."/>
            <person name="Cros-Aarteil S."/>
            <person name="Calhoun S."/>
            <person name="Kuo A."/>
            <person name="Mondo S."/>
            <person name="Pangilinan J."/>
            <person name="Riley R."/>
            <person name="LaButti K."/>
            <person name="Andreopoulos B."/>
            <person name="Lipzen A."/>
            <person name="Chen C."/>
            <person name="Yanf M."/>
            <person name="Daum C."/>
            <person name="Ng V."/>
            <person name="Clum A."/>
            <person name="Steindorff A."/>
            <person name="Ohm R."/>
            <person name="Martin F."/>
            <person name="Silar P."/>
            <person name="Natvig D."/>
            <person name="Lalanne C."/>
            <person name="Gautier V."/>
            <person name="Ament-velasquez S.L."/>
            <person name="Kruys A."/>
            <person name="Hutchinson M.I."/>
            <person name="Powell A.J."/>
            <person name="Barry K."/>
            <person name="Miller A.N."/>
            <person name="Grigoriev I.V."/>
            <person name="Debuchy R."/>
            <person name="Gladieux P."/>
            <person name="Thoren M.H."/>
            <person name="Johannesson H."/>
        </authorList>
    </citation>
    <scope>NUCLEOTIDE SEQUENCE</scope>
    <source>
        <strain evidence="1">CBS 232.78</strain>
    </source>
</reference>
<accession>A0AAE0N174</accession>
<protein>
    <submittedName>
        <fullName evidence="1">Uncharacterized protein</fullName>
    </submittedName>
</protein>